<protein>
    <submittedName>
        <fullName evidence="1">Uncharacterized protein</fullName>
    </submittedName>
</protein>
<dbReference type="AlphaFoldDB" id="A0A0F8YMB9"/>
<comment type="caution">
    <text evidence="1">The sequence shown here is derived from an EMBL/GenBank/DDBJ whole genome shotgun (WGS) entry which is preliminary data.</text>
</comment>
<evidence type="ECO:0000313" key="1">
    <source>
        <dbReference type="EMBL" id="KKK82517.1"/>
    </source>
</evidence>
<proteinExistence type="predicted"/>
<accession>A0A0F8YMB9</accession>
<gene>
    <name evidence="1" type="ORF">LCGC14_2802600</name>
</gene>
<organism evidence="1">
    <name type="scientific">marine sediment metagenome</name>
    <dbReference type="NCBI Taxonomy" id="412755"/>
    <lineage>
        <taxon>unclassified sequences</taxon>
        <taxon>metagenomes</taxon>
        <taxon>ecological metagenomes</taxon>
    </lineage>
</organism>
<feature type="non-terminal residue" evidence="1">
    <location>
        <position position="1"/>
    </location>
</feature>
<dbReference type="EMBL" id="LAZR01052636">
    <property type="protein sequence ID" value="KKK82517.1"/>
    <property type="molecule type" value="Genomic_DNA"/>
</dbReference>
<sequence>KVTVSGTPSNNVVAEIGTTFVADTDAQAPLSNGAGIEALNTGATAYNKVAWIVGSWNATDEEERRQLTLGTTLHNLYIRLSAAPGVGKSWVFTVRRNNTDTALTVTISGTDTTGSDTSNEAVFVDDDYMSLSCTPSGTPAAANARWGVYQILGANLPTVTTQTCENVVGTTATGRGNITDLGTPNPTAHGHCWDTSINPTTSDSSVDNGAASVTGAFTSAITALIPGTGYFTRAFATNAAGTAYGANVFFIASTARKGYTWDEDSNLRSFDENAIERQYIHTDDVDDVAVNGATTDPISSNWAFDHVAAADPHTGYVLESLLDAKGDLYVASADDTVAKLTVGSNNEYLVAASGESTGLKWQTIPATDVEVSELSTATYDDVQDYMNFQGDRTLFTGGVFTDNGDGTVT</sequence>
<name>A0A0F8YMB9_9ZZZZ</name>
<feature type="non-terminal residue" evidence="1">
    <location>
        <position position="409"/>
    </location>
</feature>
<reference evidence="1" key="1">
    <citation type="journal article" date="2015" name="Nature">
        <title>Complex archaea that bridge the gap between prokaryotes and eukaryotes.</title>
        <authorList>
            <person name="Spang A."/>
            <person name="Saw J.H."/>
            <person name="Jorgensen S.L."/>
            <person name="Zaremba-Niedzwiedzka K."/>
            <person name="Martijn J."/>
            <person name="Lind A.E."/>
            <person name="van Eijk R."/>
            <person name="Schleper C."/>
            <person name="Guy L."/>
            <person name="Ettema T.J."/>
        </authorList>
    </citation>
    <scope>NUCLEOTIDE SEQUENCE</scope>
</reference>